<dbReference type="PANTHER" id="PTHR44068">
    <property type="entry name" value="ZGC:194242"/>
    <property type="match status" value="1"/>
</dbReference>
<dbReference type="GO" id="GO:0032259">
    <property type="term" value="P:methylation"/>
    <property type="evidence" value="ECO:0007669"/>
    <property type="project" value="UniProtKB-KW"/>
</dbReference>
<dbReference type="GeneID" id="8681162"/>
<dbReference type="STRING" id="304371.MCP_1162"/>
<proteinExistence type="predicted"/>
<dbReference type="Pfam" id="PF08241">
    <property type="entry name" value="Methyltransf_11"/>
    <property type="match status" value="1"/>
</dbReference>
<dbReference type="PANTHER" id="PTHR44068:SF11">
    <property type="entry name" value="GERANYL DIPHOSPHATE 2-C-METHYLTRANSFERASE"/>
    <property type="match status" value="1"/>
</dbReference>
<gene>
    <name evidence="3" type="ordered locus">MCP_1162</name>
</gene>
<dbReference type="InterPro" id="IPR013216">
    <property type="entry name" value="Methyltransf_11"/>
</dbReference>
<dbReference type="SUPFAM" id="SSF53335">
    <property type="entry name" value="S-adenosyl-L-methionine-dependent methyltransferases"/>
    <property type="match status" value="1"/>
</dbReference>
<reference evidence="3 4" key="2">
    <citation type="journal article" date="2008" name="Int. J. Syst. Evol. Microbiol.">
        <title>Methanocella paludicola gen. nov., sp. nov., a methane-producing archaeon, the first isolate of the lineage 'Rice Cluster I', and proposal of the new archaeal order Methanocellales ord. nov.</title>
        <authorList>
            <person name="Sakai S."/>
            <person name="Imachi H."/>
            <person name="Hanada S."/>
            <person name="Ohashi A."/>
            <person name="Harada H."/>
            <person name="Kamagata Y."/>
        </authorList>
    </citation>
    <scope>NUCLEOTIDE SEQUENCE [LARGE SCALE GENOMIC DNA]</scope>
    <source>
        <strain evidence="4">DSM 17711 / JCM 13418 / NBRC 101707 / SANAE</strain>
    </source>
</reference>
<dbReference type="InterPro" id="IPR029063">
    <property type="entry name" value="SAM-dependent_MTases_sf"/>
</dbReference>
<dbReference type="InParanoid" id="D1YXR2"/>
<dbReference type="OrthoDB" id="1018at2157"/>
<evidence type="ECO:0000313" key="3">
    <source>
        <dbReference type="EMBL" id="BAI61234.1"/>
    </source>
</evidence>
<dbReference type="InterPro" id="IPR050447">
    <property type="entry name" value="Erg6_SMT_methyltransf"/>
</dbReference>
<reference evidence="4" key="3">
    <citation type="journal article" date="2011" name="PLoS ONE">
        <title>Genome sequence of a mesophilic hydrogenotrophic methanogen Methanocella paludicola, the first cultivated representative of the order Methanocellales.</title>
        <authorList>
            <person name="Sakai S."/>
            <person name="Takaki Y."/>
            <person name="Shimamura S."/>
            <person name="Sekine M."/>
            <person name="Tajima T."/>
            <person name="Kosugi H."/>
            <person name="Ichikawa N."/>
            <person name="Tasumi E."/>
            <person name="Hiraki A.T."/>
            <person name="Shimizu A."/>
            <person name="Kato Y."/>
            <person name="Nishiko R."/>
            <person name="Mori K."/>
            <person name="Fujita N."/>
            <person name="Imachi H."/>
            <person name="Takai K."/>
        </authorList>
    </citation>
    <scope>NUCLEOTIDE SEQUENCE [LARGE SCALE GENOMIC DNA]</scope>
    <source>
        <strain evidence="4">DSM 17711 / JCM 13418 / NBRC 101707 / SANAE</strain>
    </source>
</reference>
<name>D1YXR2_METPS</name>
<sequence>MATSPKPTKAREKIYFQVWERTGVTEHMGGIEATEALARMARIASGQLILDIGCGTGYTAAYIAGDHKARVICIDLMPGLLTISRERITREGLDDRVSFIRADAHHMPFRNAVFDRALAESVLVFCDKGRVANEVSRLLKPGGLFGDNELTFLEPPPAELHEMLSMDRGLGMEPMTENGWEEIYKNSGLCPVSRRVRPVNFLSQLIDHIRIDGPIRYFSSTVKGITDVRLRKGFFNKYTGKAARKFSSYVGYGLYISEKSMTDDGPN</sequence>
<dbReference type="GO" id="GO:0008757">
    <property type="term" value="F:S-adenosylmethionine-dependent methyltransferase activity"/>
    <property type="evidence" value="ECO:0007669"/>
    <property type="project" value="InterPro"/>
</dbReference>
<evidence type="ECO:0000259" key="2">
    <source>
        <dbReference type="Pfam" id="PF08241"/>
    </source>
</evidence>
<dbReference type="CDD" id="cd02440">
    <property type="entry name" value="AdoMet_MTases"/>
    <property type="match status" value="1"/>
</dbReference>
<dbReference type="eggNOG" id="arCOG01792">
    <property type="taxonomic scope" value="Archaea"/>
</dbReference>
<evidence type="ECO:0000313" key="4">
    <source>
        <dbReference type="Proteomes" id="UP000001882"/>
    </source>
</evidence>
<dbReference type="Proteomes" id="UP000001882">
    <property type="component" value="Chromosome"/>
</dbReference>
<keyword evidence="3" id="KW-0489">Methyltransferase</keyword>
<dbReference type="AlphaFoldDB" id="D1YXR2"/>
<dbReference type="Gene3D" id="3.40.50.150">
    <property type="entry name" value="Vaccinia Virus protein VP39"/>
    <property type="match status" value="1"/>
</dbReference>
<keyword evidence="1" id="KW-0808">Transferase</keyword>
<dbReference type="EMBL" id="AP011532">
    <property type="protein sequence ID" value="BAI61234.1"/>
    <property type="molecule type" value="Genomic_DNA"/>
</dbReference>
<dbReference type="RefSeq" id="WP_012899913.1">
    <property type="nucleotide sequence ID" value="NC_013665.1"/>
</dbReference>
<evidence type="ECO:0000256" key="1">
    <source>
        <dbReference type="ARBA" id="ARBA00022679"/>
    </source>
</evidence>
<reference evidence="3 4" key="1">
    <citation type="journal article" date="2007" name="Appl. Environ. Microbiol.">
        <title>Isolation of key methanogens for global methane emission from rice paddy fields: a novel isolate affiliated with the clone cluster rice cluster I.</title>
        <authorList>
            <person name="Sakai S."/>
            <person name="Imachi H."/>
            <person name="Sekiguchi Y."/>
            <person name="Ohashi A."/>
            <person name="Harada H."/>
            <person name="Kamagata Y."/>
        </authorList>
    </citation>
    <scope>NUCLEOTIDE SEQUENCE [LARGE SCALE GENOMIC DNA]</scope>
    <source>
        <strain evidence="4">DSM 17711 / JCM 13418 / NBRC 101707 / SANAE</strain>
    </source>
</reference>
<protein>
    <submittedName>
        <fullName evidence="3">Methyltransferase</fullName>
    </submittedName>
</protein>
<keyword evidence="4" id="KW-1185">Reference proteome</keyword>
<feature type="domain" description="Methyltransferase type 11" evidence="2">
    <location>
        <begin position="50"/>
        <end position="145"/>
    </location>
</feature>
<accession>D1YXR2</accession>
<organism evidence="3 4">
    <name type="scientific">Methanocella paludicola (strain DSM 17711 / JCM 13418 / NBRC 101707 / SANAE)</name>
    <dbReference type="NCBI Taxonomy" id="304371"/>
    <lineage>
        <taxon>Archaea</taxon>
        <taxon>Methanobacteriati</taxon>
        <taxon>Methanobacteriota</taxon>
        <taxon>Stenosarchaea group</taxon>
        <taxon>Methanomicrobia</taxon>
        <taxon>Methanocellales</taxon>
        <taxon>Methanocellaceae</taxon>
        <taxon>Methanocella</taxon>
    </lineage>
</organism>
<dbReference type="KEGG" id="mpd:MCP_1162"/>